<reference evidence="3 4" key="1">
    <citation type="journal article" date="2018" name="Science">
        <title>The opium poppy genome and morphinan production.</title>
        <authorList>
            <person name="Guo L."/>
            <person name="Winzer T."/>
            <person name="Yang X."/>
            <person name="Li Y."/>
            <person name="Ning Z."/>
            <person name="He Z."/>
            <person name="Teodor R."/>
            <person name="Lu Y."/>
            <person name="Bowser T.A."/>
            <person name="Graham I.A."/>
            <person name="Ye K."/>
        </authorList>
    </citation>
    <scope>NUCLEOTIDE SEQUENCE [LARGE SCALE GENOMIC DNA]</scope>
    <source>
        <strain evidence="4">cv. HN1</strain>
        <tissue evidence="3">Leaves</tissue>
    </source>
</reference>
<dbReference type="PANTHER" id="PTHR23334">
    <property type="entry name" value="CCAAT/ENHANCER BINDING PROTEIN"/>
    <property type="match status" value="1"/>
</dbReference>
<evidence type="ECO:0000313" key="3">
    <source>
        <dbReference type="EMBL" id="RZC63394.1"/>
    </source>
</evidence>
<sequence length="186" mass="21637">MDDGELDFSNQVLKNMEHQFLSSCAMDSFFDNMLDDSHTRNRTNTSNQFEQDMSQNPELPHSPNYSHFLTQKPPVEEKTTTEDTDESVDKKFKKRPHGNRESVHKYRERKKARQASVEDELMRLRTVNQQLLKRLQGLVSLEQEVERFKCVLVEIRGRIKGELGSFPFQKPANGNVGLIPQKKTRA</sequence>
<evidence type="ECO:0000313" key="4">
    <source>
        <dbReference type="Proteomes" id="UP000316621"/>
    </source>
</evidence>
<accession>A0A4Y7JQM2</accession>
<feature type="domain" description="BZIP" evidence="2">
    <location>
        <begin position="89"/>
        <end position="155"/>
    </location>
</feature>
<protein>
    <recommendedName>
        <fullName evidence="2">BZIP domain-containing protein</fullName>
    </recommendedName>
</protein>
<dbReference type="AlphaFoldDB" id="A0A4Y7JQM2"/>
<dbReference type="GO" id="GO:0000981">
    <property type="term" value="F:DNA-binding transcription factor activity, RNA polymerase II-specific"/>
    <property type="evidence" value="ECO:0007669"/>
    <property type="project" value="TreeGrafter"/>
</dbReference>
<dbReference type="InterPro" id="IPR046347">
    <property type="entry name" value="bZIP_sf"/>
</dbReference>
<dbReference type="SUPFAM" id="SSF57959">
    <property type="entry name" value="Leucine zipper domain"/>
    <property type="match status" value="1"/>
</dbReference>
<dbReference type="SMART" id="SM00338">
    <property type="entry name" value="BRLZ"/>
    <property type="match status" value="1"/>
</dbReference>
<dbReference type="Gramene" id="RZC63394">
    <property type="protein sequence ID" value="RZC63394"/>
    <property type="gene ID" value="C5167_025151"/>
</dbReference>
<feature type="region of interest" description="Disordered" evidence="1">
    <location>
        <begin position="37"/>
        <end position="114"/>
    </location>
</feature>
<name>A0A4Y7JQM2_PAPSO</name>
<dbReference type="InterPro" id="IPR004827">
    <property type="entry name" value="bZIP"/>
</dbReference>
<dbReference type="Proteomes" id="UP000316621">
    <property type="component" value="Chromosome 5"/>
</dbReference>
<dbReference type="OMA" id="NIKTCAH"/>
<dbReference type="PANTHER" id="PTHR23334:SF49">
    <property type="entry name" value="BASIC LEUCINE ZIPPER 23"/>
    <property type="match status" value="1"/>
</dbReference>
<organism evidence="3 4">
    <name type="scientific">Papaver somniferum</name>
    <name type="common">Opium poppy</name>
    <dbReference type="NCBI Taxonomy" id="3469"/>
    <lineage>
        <taxon>Eukaryota</taxon>
        <taxon>Viridiplantae</taxon>
        <taxon>Streptophyta</taxon>
        <taxon>Embryophyta</taxon>
        <taxon>Tracheophyta</taxon>
        <taxon>Spermatophyta</taxon>
        <taxon>Magnoliopsida</taxon>
        <taxon>Ranunculales</taxon>
        <taxon>Papaveraceae</taxon>
        <taxon>Papaveroideae</taxon>
        <taxon>Papaver</taxon>
    </lineage>
</organism>
<evidence type="ECO:0000256" key="1">
    <source>
        <dbReference type="SAM" id="MobiDB-lite"/>
    </source>
</evidence>
<dbReference type="GO" id="GO:0006351">
    <property type="term" value="P:DNA-templated transcription"/>
    <property type="evidence" value="ECO:0007669"/>
    <property type="project" value="InterPro"/>
</dbReference>
<keyword evidence="4" id="KW-1185">Reference proteome</keyword>
<evidence type="ECO:0000259" key="2">
    <source>
        <dbReference type="PROSITE" id="PS50217"/>
    </source>
</evidence>
<feature type="compositionally biased region" description="Polar residues" evidence="1">
    <location>
        <begin position="42"/>
        <end position="69"/>
    </location>
</feature>
<dbReference type="Pfam" id="PF07716">
    <property type="entry name" value="bZIP_2"/>
    <property type="match status" value="1"/>
</dbReference>
<dbReference type="PROSITE" id="PS50217">
    <property type="entry name" value="BZIP"/>
    <property type="match status" value="1"/>
</dbReference>
<dbReference type="OrthoDB" id="1918304at2759"/>
<dbReference type="InterPro" id="IPR031106">
    <property type="entry name" value="C/EBP"/>
</dbReference>
<gene>
    <name evidence="3" type="ORF">C5167_025151</name>
</gene>
<dbReference type="GO" id="GO:0000978">
    <property type="term" value="F:RNA polymerase II cis-regulatory region sequence-specific DNA binding"/>
    <property type="evidence" value="ECO:0007669"/>
    <property type="project" value="TreeGrafter"/>
</dbReference>
<dbReference type="CDD" id="cd14686">
    <property type="entry name" value="bZIP"/>
    <property type="match status" value="1"/>
</dbReference>
<dbReference type="EMBL" id="CM010719">
    <property type="protein sequence ID" value="RZC63394.1"/>
    <property type="molecule type" value="Genomic_DNA"/>
</dbReference>
<dbReference type="Gene3D" id="1.20.5.170">
    <property type="match status" value="1"/>
</dbReference>
<proteinExistence type="predicted"/>